<dbReference type="OrthoDB" id="3068587at2759"/>
<name>A0A0D0AVW1_9AGAR</name>
<accession>A0A0D0AVW1</accession>
<feature type="region of interest" description="Disordered" evidence="1">
    <location>
        <begin position="57"/>
        <end position="87"/>
    </location>
</feature>
<dbReference type="EMBL" id="KN834813">
    <property type="protein sequence ID" value="KIK54700.1"/>
    <property type="molecule type" value="Genomic_DNA"/>
</dbReference>
<sequence>MPPVTYVDCPCTQCSRKNLALHAVSWNLHNKHVKKHGLPQPEPAISTLNSLKNYTKEDVEGDSNSGSGSAVENKGHVELGNSRNGDVDLGLNDEEHKQFPLQQEDLPWWCAASPPGYDDLPPEPEQPPPEYEDPPAVPDTVFHELKIPPGPELGLDPDFSSGVAPTFAKSDIPAVRLAYLQAVYNNIVNHLSVNTTNENLSMTLNCIEVTGTLADDQIPVQTLIST</sequence>
<evidence type="ECO:0000313" key="2">
    <source>
        <dbReference type="EMBL" id="KIK54700.1"/>
    </source>
</evidence>
<dbReference type="Proteomes" id="UP000053593">
    <property type="component" value="Unassembled WGS sequence"/>
</dbReference>
<protein>
    <submittedName>
        <fullName evidence="2">Uncharacterized protein</fullName>
    </submittedName>
</protein>
<proteinExistence type="predicted"/>
<dbReference type="HOGENOM" id="CLU_1224898_0_0_1"/>
<reference evidence="2 3" key="1">
    <citation type="submission" date="2014-04" db="EMBL/GenBank/DDBJ databases">
        <title>Evolutionary Origins and Diversification of the Mycorrhizal Mutualists.</title>
        <authorList>
            <consortium name="DOE Joint Genome Institute"/>
            <consortium name="Mycorrhizal Genomics Consortium"/>
            <person name="Kohler A."/>
            <person name="Kuo A."/>
            <person name="Nagy L.G."/>
            <person name="Floudas D."/>
            <person name="Copeland A."/>
            <person name="Barry K.W."/>
            <person name="Cichocki N."/>
            <person name="Veneault-Fourrey C."/>
            <person name="LaButti K."/>
            <person name="Lindquist E.A."/>
            <person name="Lipzen A."/>
            <person name="Lundell T."/>
            <person name="Morin E."/>
            <person name="Murat C."/>
            <person name="Riley R."/>
            <person name="Ohm R."/>
            <person name="Sun H."/>
            <person name="Tunlid A."/>
            <person name="Henrissat B."/>
            <person name="Grigoriev I.V."/>
            <person name="Hibbett D.S."/>
            <person name="Martin F."/>
        </authorList>
    </citation>
    <scope>NUCLEOTIDE SEQUENCE [LARGE SCALE GENOMIC DNA]</scope>
    <source>
        <strain evidence="2 3">FD-317 M1</strain>
    </source>
</reference>
<evidence type="ECO:0000313" key="3">
    <source>
        <dbReference type="Proteomes" id="UP000053593"/>
    </source>
</evidence>
<keyword evidence="3" id="KW-1185">Reference proteome</keyword>
<organism evidence="2 3">
    <name type="scientific">Collybiopsis luxurians FD-317 M1</name>
    <dbReference type="NCBI Taxonomy" id="944289"/>
    <lineage>
        <taxon>Eukaryota</taxon>
        <taxon>Fungi</taxon>
        <taxon>Dikarya</taxon>
        <taxon>Basidiomycota</taxon>
        <taxon>Agaricomycotina</taxon>
        <taxon>Agaricomycetes</taxon>
        <taxon>Agaricomycetidae</taxon>
        <taxon>Agaricales</taxon>
        <taxon>Marasmiineae</taxon>
        <taxon>Omphalotaceae</taxon>
        <taxon>Collybiopsis</taxon>
        <taxon>Collybiopsis luxurians</taxon>
    </lineage>
</organism>
<evidence type="ECO:0000256" key="1">
    <source>
        <dbReference type="SAM" id="MobiDB-lite"/>
    </source>
</evidence>
<feature type="region of interest" description="Disordered" evidence="1">
    <location>
        <begin position="112"/>
        <end position="133"/>
    </location>
</feature>
<gene>
    <name evidence="2" type="ORF">GYMLUDRAFT_62926</name>
</gene>
<dbReference type="AlphaFoldDB" id="A0A0D0AVW1"/>